<dbReference type="InterPro" id="IPR051681">
    <property type="entry name" value="Ser/Thr_Kinases-Pseudokinases"/>
</dbReference>
<gene>
    <name evidence="3" type="ORF">RirG_110400</name>
</gene>
<keyword evidence="1" id="KW-0472">Membrane</keyword>
<dbReference type="Proteomes" id="UP000022910">
    <property type="component" value="Unassembled WGS sequence"/>
</dbReference>
<feature type="transmembrane region" description="Helical" evidence="1">
    <location>
        <begin position="187"/>
        <end position="210"/>
    </location>
</feature>
<keyword evidence="4" id="KW-1185">Reference proteome</keyword>
<dbReference type="InterPro" id="IPR011009">
    <property type="entry name" value="Kinase-like_dom_sf"/>
</dbReference>
<evidence type="ECO:0000313" key="3">
    <source>
        <dbReference type="EMBL" id="EXX67876.1"/>
    </source>
</evidence>
<feature type="transmembrane region" description="Helical" evidence="1">
    <location>
        <begin position="12"/>
        <end position="38"/>
    </location>
</feature>
<dbReference type="HOGENOM" id="CLU_288055_0_0_1"/>
<comment type="caution">
    <text evidence="3">The sequence shown here is derived from an EMBL/GenBank/DDBJ whole genome shotgun (WGS) entry which is preliminary data.</text>
</comment>
<feature type="transmembrane region" description="Helical" evidence="1">
    <location>
        <begin position="153"/>
        <end position="175"/>
    </location>
</feature>
<dbReference type="OrthoDB" id="2313785at2759"/>
<dbReference type="InterPro" id="IPR000719">
    <property type="entry name" value="Prot_kinase_dom"/>
</dbReference>
<dbReference type="Gene3D" id="1.10.510.10">
    <property type="entry name" value="Transferase(Phosphotransferase) domain 1"/>
    <property type="match status" value="1"/>
</dbReference>
<feature type="domain" description="Protein kinase" evidence="2">
    <location>
        <begin position="620"/>
        <end position="1017"/>
    </location>
</feature>
<keyword evidence="1" id="KW-0812">Transmembrane</keyword>
<protein>
    <submittedName>
        <fullName evidence="3">Rad53p</fullName>
    </submittedName>
</protein>
<evidence type="ECO:0000313" key="4">
    <source>
        <dbReference type="Proteomes" id="UP000022910"/>
    </source>
</evidence>
<dbReference type="SUPFAM" id="SSF56112">
    <property type="entry name" value="Protein kinase-like (PK-like)"/>
    <property type="match status" value="1"/>
</dbReference>
<evidence type="ECO:0000256" key="1">
    <source>
        <dbReference type="SAM" id="Phobius"/>
    </source>
</evidence>
<dbReference type="Gene3D" id="3.30.200.20">
    <property type="entry name" value="Phosphorylase Kinase, domain 1"/>
    <property type="match status" value="1"/>
</dbReference>
<dbReference type="GO" id="GO:0004674">
    <property type="term" value="F:protein serine/threonine kinase activity"/>
    <property type="evidence" value="ECO:0007669"/>
    <property type="project" value="TreeGrafter"/>
</dbReference>
<dbReference type="Pfam" id="PF00069">
    <property type="entry name" value="Pkinase"/>
    <property type="match status" value="1"/>
</dbReference>
<dbReference type="AlphaFoldDB" id="A0A015L5R8"/>
<dbReference type="PROSITE" id="PS50011">
    <property type="entry name" value="PROTEIN_KINASE_DOM"/>
    <property type="match status" value="1"/>
</dbReference>
<dbReference type="EMBL" id="JEMT01017506">
    <property type="protein sequence ID" value="EXX67876.1"/>
    <property type="molecule type" value="Genomic_DNA"/>
</dbReference>
<name>A0A015L5R8_RHIIW</name>
<proteinExistence type="predicted"/>
<reference evidence="3 4" key="1">
    <citation type="submission" date="2014-02" db="EMBL/GenBank/DDBJ databases">
        <title>Single nucleus genome sequencing reveals high similarity among nuclei of an endomycorrhizal fungus.</title>
        <authorList>
            <person name="Lin K."/>
            <person name="Geurts R."/>
            <person name="Zhang Z."/>
            <person name="Limpens E."/>
            <person name="Saunders D.G."/>
            <person name="Mu D."/>
            <person name="Pang E."/>
            <person name="Cao H."/>
            <person name="Cha H."/>
            <person name="Lin T."/>
            <person name="Zhou Q."/>
            <person name="Shang Y."/>
            <person name="Li Y."/>
            <person name="Ivanov S."/>
            <person name="Sharma T."/>
            <person name="Velzen R.V."/>
            <person name="Ruijter N.D."/>
            <person name="Aanen D.K."/>
            <person name="Win J."/>
            <person name="Kamoun S."/>
            <person name="Bisseling T."/>
            <person name="Huang S."/>
        </authorList>
    </citation>
    <scope>NUCLEOTIDE SEQUENCE [LARGE SCALE GENOMIC DNA]</scope>
    <source>
        <strain evidence="4">DAOM197198w</strain>
    </source>
</reference>
<evidence type="ECO:0000259" key="2">
    <source>
        <dbReference type="PROSITE" id="PS50011"/>
    </source>
</evidence>
<organism evidence="3 4">
    <name type="scientific">Rhizophagus irregularis (strain DAOM 197198w)</name>
    <name type="common">Glomus intraradices</name>
    <dbReference type="NCBI Taxonomy" id="1432141"/>
    <lineage>
        <taxon>Eukaryota</taxon>
        <taxon>Fungi</taxon>
        <taxon>Fungi incertae sedis</taxon>
        <taxon>Mucoromycota</taxon>
        <taxon>Glomeromycotina</taxon>
        <taxon>Glomeromycetes</taxon>
        <taxon>Glomerales</taxon>
        <taxon>Glomeraceae</taxon>
        <taxon>Rhizophagus</taxon>
    </lineage>
</organism>
<keyword evidence="1" id="KW-1133">Transmembrane helix</keyword>
<dbReference type="GO" id="GO:0005524">
    <property type="term" value="F:ATP binding"/>
    <property type="evidence" value="ECO:0007669"/>
    <property type="project" value="InterPro"/>
</dbReference>
<dbReference type="PANTHER" id="PTHR44329">
    <property type="entry name" value="SERINE/THREONINE-PROTEIN KINASE TNNI3K-RELATED"/>
    <property type="match status" value="1"/>
</dbReference>
<accession>A0A015L5R8</accession>
<sequence>MGLINIDIRLVIFLFSIFIAFSYSIFAASLCMTVLFVICRDWFLFCDFYSADEEYEEFKRVFKSSIKHEFASIDDGSKRLIESIEDEIKPLKIKLMYYPILMINQIKMMIFLDFYIPYLKRETSFAIMREMRMEEFRSFLYYVTNIENFFEKIFYSCFISTKIILTSSYASILFVILDSNYLFDLSFLEIGALEILLFSYILLLFCMEFYDFPIKFIYIPSGIIKEGLVVDCNECLENLTKNTEDDNDENKWCQSCQTNYFVKNFKNWTSENVKIDDYIRQKQLEKINDPKYTTFEWILHYDFGKTEKMENYDESCTLYSSIWRDGPLYYDFNKKIYRRKSNRKVVIKVIKSTNSLSATEFIKEIEKHDSFRIGRKIIAITQHPYTKEYMMVYHGFCENCGMRAYEWCRECQLKDLENKFISEDKTINKLIQEIRSRQIKVDDNIFEWIPYDHLNITRKIGNGPTTLYLATWIDGPLSYHSGKKKLIRKSPNKGVALKYVYNSQNINEEVLDELMEYHSINSDRDGHDHKIYGISQDPDTKDYIMVLDHFDHLYYCEKCGYSEIFKRYYVWYGHCIPCKLDNLQNNFTNWTSGNEEIDYFIQKMQLQISNGDIIFEWIPYDQLSDIKETETDAVYSAIWIDGPSYCKKEQTRESNKKVTLKVHDSQDITELLKNIDSSQIENHSSCKIYGISQNPDSKNYIRIVEFERCEKCDEKYIDDNHIHYKWCKPCQISSLNKNWTSGNKRIDNLIQEMRSNIGGYYYVIFEWIPYDQFSNIEKIGQGGFSTVYSAIWNDGPLIYNEEEYKYERKYNEEVALKCLDNSQNIPDKFLNEIKKYSTKTRTYQGNILEMFGISQDPNTKNYIMVLKYAEVHRDLHTGNILATGHLVSFDLFISDFGLCGDINDMNEKHMCGVMSYMAPEVLRGKPYTKAADMYSFGMIMYFIATGRQPFADHIHDKCLILNICRGMRPKIEEWEAPKEYIDIMKSCWDSNPDNRPIAFLIALDTNTEYHERRRAFFKDFDEGYYKENIFKNFKSNQSTITPKSQLLTFTDDLDDLDTVIDDDQKNSV</sequence>
<feature type="transmembrane region" description="Helical" evidence="1">
    <location>
        <begin position="95"/>
        <end position="116"/>
    </location>
</feature>